<sequence length="206" mass="21944">MDRAQTYTLEGVFGAALIVLAIIFAMQAVSVSPQSGSLGSQQVAEDRRATAEGILDVAQEEGALKEATLFWNESDENFPYVPPNEDFYAGGRNTHPNEDISPPEIALGEILDEYSGNARVNVNLYYMEGGERELQRMVYQGAPASGAVSASTTVALMDNDEIIHANGSAGAMTVKSVDDSFYAPDAASGAGSSAFYNTVTVEVTLW</sequence>
<dbReference type="InterPro" id="IPR055712">
    <property type="entry name" value="DUF7288"/>
</dbReference>
<accession>A0A2R4WXI1</accession>
<evidence type="ECO:0000313" key="2">
    <source>
        <dbReference type="EMBL" id="AWB26242.1"/>
    </source>
</evidence>
<keyword evidence="1" id="KW-0472">Membrane</keyword>
<gene>
    <name evidence="2" type="ORF">HARCEL1_00155</name>
</gene>
<protein>
    <submittedName>
        <fullName evidence="2">Uncharacterized protein</fullName>
    </submittedName>
</protein>
<evidence type="ECO:0000313" key="3">
    <source>
        <dbReference type="Proteomes" id="UP000244727"/>
    </source>
</evidence>
<organism evidence="2 3">
    <name type="scientific">Halococcoides cellulosivorans</name>
    <dbReference type="NCBI Taxonomy" id="1679096"/>
    <lineage>
        <taxon>Archaea</taxon>
        <taxon>Methanobacteriati</taxon>
        <taxon>Methanobacteriota</taxon>
        <taxon>Stenosarchaea group</taxon>
        <taxon>Halobacteria</taxon>
        <taxon>Halobacteriales</taxon>
        <taxon>Haloarculaceae</taxon>
        <taxon>Halococcoides</taxon>
    </lineage>
</organism>
<keyword evidence="3" id="KW-1185">Reference proteome</keyword>
<name>A0A2R4WXI1_9EURY</name>
<dbReference type="RefSeq" id="WP_108380611.1">
    <property type="nucleotide sequence ID" value="NZ_CP028858.1"/>
</dbReference>
<proteinExistence type="predicted"/>
<reference evidence="2 3" key="1">
    <citation type="submission" date="2018-04" db="EMBL/GenBank/DDBJ databases">
        <title>Halococcoides cellulosivorans gen. nov., sp. nov., an extremely halophilic cellulose-utilizing haloarchaeon from hypersaline lakes.</title>
        <authorList>
            <person name="Sorokin D.Y."/>
            <person name="Toshchakov S.V."/>
            <person name="Samarov N.I."/>
            <person name="Korzhenkov A."/>
            <person name="Kublanov I.V."/>
        </authorList>
    </citation>
    <scope>NUCLEOTIDE SEQUENCE [LARGE SCALE GENOMIC DNA]</scope>
    <source>
        <strain evidence="2 3">HArcel1</strain>
    </source>
</reference>
<dbReference type="Proteomes" id="UP000244727">
    <property type="component" value="Chromosome"/>
</dbReference>
<feature type="transmembrane region" description="Helical" evidence="1">
    <location>
        <begin position="12"/>
        <end position="31"/>
    </location>
</feature>
<dbReference type="KEGG" id="harc:HARCEL1_00155"/>
<dbReference type="EMBL" id="CP028858">
    <property type="protein sequence ID" value="AWB26242.1"/>
    <property type="molecule type" value="Genomic_DNA"/>
</dbReference>
<keyword evidence="1" id="KW-0812">Transmembrane</keyword>
<dbReference type="Pfam" id="PF23959">
    <property type="entry name" value="DUF7288"/>
    <property type="match status" value="1"/>
</dbReference>
<dbReference type="GeneID" id="36510872"/>
<dbReference type="AlphaFoldDB" id="A0A2R4WXI1"/>
<evidence type="ECO:0000256" key="1">
    <source>
        <dbReference type="SAM" id="Phobius"/>
    </source>
</evidence>
<keyword evidence="1" id="KW-1133">Transmembrane helix</keyword>